<comment type="caution">
    <text evidence="6">The sequence shown here is derived from an EMBL/GenBank/DDBJ whole genome shotgun (WGS) entry which is preliminary data.</text>
</comment>
<dbReference type="Pfam" id="PF09368">
    <property type="entry name" value="Sas10"/>
    <property type="match status" value="1"/>
</dbReference>
<feature type="region of interest" description="Disordered" evidence="4">
    <location>
        <begin position="44"/>
        <end position="74"/>
    </location>
</feature>
<dbReference type="PANTHER" id="PTHR13237">
    <property type="entry name" value="SOMETHING ABOUT SILENCING PROTEIN 10-RELATED"/>
    <property type="match status" value="1"/>
</dbReference>
<keyword evidence="7" id="KW-1185">Reference proteome</keyword>
<evidence type="ECO:0000313" key="7">
    <source>
        <dbReference type="Proteomes" id="UP000789396"/>
    </source>
</evidence>
<accession>A0A9N9BVF6</accession>
<reference evidence="6" key="1">
    <citation type="submission" date="2021-06" db="EMBL/GenBank/DDBJ databases">
        <authorList>
            <person name="Kallberg Y."/>
            <person name="Tangrot J."/>
            <person name="Rosling A."/>
        </authorList>
    </citation>
    <scope>NUCLEOTIDE SEQUENCE</scope>
    <source>
        <strain evidence="6">IN212</strain>
    </source>
</reference>
<comment type="subcellular location">
    <subcellularLocation>
        <location evidence="1">Nucleus</location>
    </subcellularLocation>
</comment>
<dbReference type="PANTHER" id="PTHR13237:SF8">
    <property type="entry name" value="SOMETHING ABOUT SILENCING PROTEIN 10"/>
    <property type="match status" value="1"/>
</dbReference>
<dbReference type="OrthoDB" id="1924577at2759"/>
<dbReference type="Proteomes" id="UP000789396">
    <property type="component" value="Unassembled WGS sequence"/>
</dbReference>
<evidence type="ECO:0000313" key="6">
    <source>
        <dbReference type="EMBL" id="CAG8578531.1"/>
    </source>
</evidence>
<dbReference type="GO" id="GO:0032040">
    <property type="term" value="C:small-subunit processome"/>
    <property type="evidence" value="ECO:0007669"/>
    <property type="project" value="TreeGrafter"/>
</dbReference>
<name>A0A9N9BVF6_9GLOM</name>
<feature type="compositionally biased region" description="Basic residues" evidence="4">
    <location>
        <begin position="48"/>
        <end position="74"/>
    </location>
</feature>
<feature type="domain" description="Sas10 C-terminal" evidence="5">
    <location>
        <begin position="32"/>
        <end position="97"/>
    </location>
</feature>
<organism evidence="6 7">
    <name type="scientific">Racocetra fulgida</name>
    <dbReference type="NCBI Taxonomy" id="60492"/>
    <lineage>
        <taxon>Eukaryota</taxon>
        <taxon>Fungi</taxon>
        <taxon>Fungi incertae sedis</taxon>
        <taxon>Mucoromycota</taxon>
        <taxon>Glomeromycotina</taxon>
        <taxon>Glomeromycetes</taxon>
        <taxon>Diversisporales</taxon>
        <taxon>Gigasporaceae</taxon>
        <taxon>Racocetra</taxon>
    </lineage>
</organism>
<evidence type="ECO:0000256" key="2">
    <source>
        <dbReference type="ARBA" id="ARBA00010979"/>
    </source>
</evidence>
<keyword evidence="3" id="KW-0539">Nucleus</keyword>
<dbReference type="GO" id="GO:0000462">
    <property type="term" value="P:maturation of SSU-rRNA from tricistronic rRNA transcript (SSU-rRNA, 5.8S rRNA, LSU-rRNA)"/>
    <property type="evidence" value="ECO:0007669"/>
    <property type="project" value="TreeGrafter"/>
</dbReference>
<evidence type="ECO:0000259" key="5">
    <source>
        <dbReference type="Pfam" id="PF09368"/>
    </source>
</evidence>
<feature type="region of interest" description="Disordered" evidence="4">
    <location>
        <begin position="81"/>
        <end position="100"/>
    </location>
</feature>
<comment type="similarity">
    <text evidence="2">Belongs to the SAS10 family.</text>
</comment>
<evidence type="ECO:0000256" key="4">
    <source>
        <dbReference type="SAM" id="MobiDB-lite"/>
    </source>
</evidence>
<evidence type="ECO:0000256" key="3">
    <source>
        <dbReference type="ARBA" id="ARBA00023242"/>
    </source>
</evidence>
<proteinExistence type="inferred from homology"/>
<protein>
    <submittedName>
        <fullName evidence="6">17269_t:CDS:1</fullName>
    </submittedName>
</protein>
<dbReference type="InterPro" id="IPR018972">
    <property type="entry name" value="Sas10_C_dom"/>
</dbReference>
<dbReference type="EMBL" id="CAJVPZ010006827">
    <property type="protein sequence ID" value="CAG8578531.1"/>
    <property type="molecule type" value="Genomic_DNA"/>
</dbReference>
<evidence type="ECO:0000256" key="1">
    <source>
        <dbReference type="ARBA" id="ARBA00004123"/>
    </source>
</evidence>
<gene>
    <name evidence="6" type="ORF">RFULGI_LOCUS5750</name>
</gene>
<sequence length="113" mass="13332">MVKEARNAAKEQRKKLFEMEHIVYEEDIIPEGAKRQINYQILKNKGLTPHRKKEQRNPRVKHRNKYEKARKKIKSIKRVISQQEGSYGGEKTGIKTGNNSPQFLMTMRNIIIL</sequence>
<dbReference type="AlphaFoldDB" id="A0A9N9BVF6"/>